<evidence type="ECO:0000256" key="1">
    <source>
        <dbReference type="SAM" id="MobiDB-lite"/>
    </source>
</evidence>
<evidence type="ECO:0000313" key="2">
    <source>
        <dbReference type="EMBL" id="PKI48594.1"/>
    </source>
</evidence>
<gene>
    <name evidence="2" type="ORF">CRG98_031013</name>
</gene>
<feature type="compositionally biased region" description="Basic residues" evidence="1">
    <location>
        <begin position="1"/>
        <end position="17"/>
    </location>
</feature>
<reference evidence="2 3" key="1">
    <citation type="submission" date="2017-11" db="EMBL/GenBank/DDBJ databases">
        <title>De-novo sequencing of pomegranate (Punica granatum L.) genome.</title>
        <authorList>
            <person name="Akparov Z."/>
            <person name="Amiraslanov A."/>
            <person name="Hajiyeva S."/>
            <person name="Abbasov M."/>
            <person name="Kaur K."/>
            <person name="Hamwieh A."/>
            <person name="Solovyev V."/>
            <person name="Salamov A."/>
            <person name="Braich B."/>
            <person name="Kosarev P."/>
            <person name="Mahmoud A."/>
            <person name="Hajiyev E."/>
            <person name="Babayeva S."/>
            <person name="Izzatullayeva V."/>
            <person name="Mammadov A."/>
            <person name="Mammadov A."/>
            <person name="Sharifova S."/>
            <person name="Ojaghi J."/>
            <person name="Eynullazada K."/>
            <person name="Bayramov B."/>
            <person name="Abdulazimova A."/>
            <person name="Shahmuradov I."/>
        </authorList>
    </citation>
    <scope>NUCLEOTIDE SEQUENCE [LARGE SCALE GENOMIC DNA]</scope>
    <source>
        <strain evidence="3">cv. AG2017</strain>
        <tissue evidence="2">Leaf</tissue>
    </source>
</reference>
<name>A0A2I0IX76_PUNGR</name>
<dbReference type="EMBL" id="PGOL01002369">
    <property type="protein sequence ID" value="PKI48594.1"/>
    <property type="molecule type" value="Genomic_DNA"/>
</dbReference>
<evidence type="ECO:0000313" key="3">
    <source>
        <dbReference type="Proteomes" id="UP000233551"/>
    </source>
</evidence>
<keyword evidence="3" id="KW-1185">Reference proteome</keyword>
<protein>
    <submittedName>
        <fullName evidence="2">Uncharacterized protein</fullName>
    </submittedName>
</protein>
<dbReference type="AlphaFoldDB" id="A0A2I0IX76"/>
<accession>A0A2I0IX76</accession>
<dbReference type="Proteomes" id="UP000233551">
    <property type="component" value="Unassembled WGS sequence"/>
</dbReference>
<comment type="caution">
    <text evidence="2">The sequence shown here is derived from an EMBL/GenBank/DDBJ whole genome shotgun (WGS) entry which is preliminary data.</text>
</comment>
<feature type="region of interest" description="Disordered" evidence="1">
    <location>
        <begin position="1"/>
        <end position="61"/>
    </location>
</feature>
<organism evidence="2 3">
    <name type="scientific">Punica granatum</name>
    <name type="common">Pomegranate</name>
    <dbReference type="NCBI Taxonomy" id="22663"/>
    <lineage>
        <taxon>Eukaryota</taxon>
        <taxon>Viridiplantae</taxon>
        <taxon>Streptophyta</taxon>
        <taxon>Embryophyta</taxon>
        <taxon>Tracheophyta</taxon>
        <taxon>Spermatophyta</taxon>
        <taxon>Magnoliopsida</taxon>
        <taxon>eudicotyledons</taxon>
        <taxon>Gunneridae</taxon>
        <taxon>Pentapetalae</taxon>
        <taxon>rosids</taxon>
        <taxon>malvids</taxon>
        <taxon>Myrtales</taxon>
        <taxon>Lythraceae</taxon>
        <taxon>Punica</taxon>
    </lineage>
</organism>
<proteinExistence type="predicted"/>
<sequence>MEPRRPPRTRVRWRRSRPTREGGSRPLSPGSGNGSNCDNETIIDLSRAMGPPGQTPLEVWPRASWPISGHVAVSPPR</sequence>